<dbReference type="EMBL" id="JBHSKF010000003">
    <property type="protein sequence ID" value="MFC5287322.1"/>
    <property type="molecule type" value="Genomic_DNA"/>
</dbReference>
<evidence type="ECO:0000256" key="3">
    <source>
        <dbReference type="ARBA" id="ARBA00022490"/>
    </source>
</evidence>
<dbReference type="InterPro" id="IPR025734">
    <property type="entry name" value="EspG"/>
</dbReference>
<evidence type="ECO:0000313" key="5">
    <source>
        <dbReference type="EMBL" id="MFC5287322.1"/>
    </source>
</evidence>
<comment type="similarity">
    <text evidence="2">Belongs to the EspG family.</text>
</comment>
<reference evidence="6" key="1">
    <citation type="journal article" date="2019" name="Int. J. Syst. Evol. Microbiol.">
        <title>The Global Catalogue of Microorganisms (GCM) 10K type strain sequencing project: providing services to taxonomists for standard genome sequencing and annotation.</title>
        <authorList>
            <consortium name="The Broad Institute Genomics Platform"/>
            <consortium name="The Broad Institute Genome Sequencing Center for Infectious Disease"/>
            <person name="Wu L."/>
            <person name="Ma J."/>
        </authorList>
    </citation>
    <scope>NUCLEOTIDE SEQUENCE [LARGE SCALE GENOMIC DNA]</scope>
    <source>
        <strain evidence="6">CCUG 59778</strain>
    </source>
</reference>
<evidence type="ECO:0000256" key="2">
    <source>
        <dbReference type="ARBA" id="ARBA00006411"/>
    </source>
</evidence>
<proteinExistence type="inferred from homology"/>
<keyword evidence="6" id="KW-1185">Reference proteome</keyword>
<keyword evidence="4" id="KW-0143">Chaperone</keyword>
<sequence>MELISGAGTALHPVEVDLLCAFAEVEAPFPIDVAAAGEDEVERAVLYREAAEAMRDRGLADERGPLDVAEEFVYLLRACTGVVDMVVATESGTRSVAVLTARDDALLVHQDTADPFGMVRMLPTTVDDAVSRLARMVPQAETPLTAPFSLPRRAVLNAFQEMVARVPADGGDPVPMSPDQIDELLGRSGISDRVSSRMVAALTPSVGSGQAGVALRDETEDQWRRSGPELSWLDTPRGRFRLAVAEDDAWMSVNPLSQAELRAELRALAQRVR</sequence>
<comment type="caution">
    <text evidence="5">The sequence shown here is derived from an EMBL/GenBank/DDBJ whole genome shotgun (WGS) entry which is preliminary data.</text>
</comment>
<organism evidence="5 6">
    <name type="scientific">Actinokineospora guangxiensis</name>
    <dbReference type="NCBI Taxonomy" id="1490288"/>
    <lineage>
        <taxon>Bacteria</taxon>
        <taxon>Bacillati</taxon>
        <taxon>Actinomycetota</taxon>
        <taxon>Actinomycetes</taxon>
        <taxon>Pseudonocardiales</taxon>
        <taxon>Pseudonocardiaceae</taxon>
        <taxon>Actinokineospora</taxon>
    </lineage>
</organism>
<protein>
    <submittedName>
        <fullName evidence="5">ESX secretion-associated protein EspG</fullName>
    </submittedName>
</protein>
<dbReference type="RefSeq" id="WP_378246122.1">
    <property type="nucleotide sequence ID" value="NZ_JBHSKF010000003.1"/>
</dbReference>
<evidence type="ECO:0000313" key="6">
    <source>
        <dbReference type="Proteomes" id="UP001596157"/>
    </source>
</evidence>
<evidence type="ECO:0000256" key="1">
    <source>
        <dbReference type="ARBA" id="ARBA00004496"/>
    </source>
</evidence>
<dbReference type="Pfam" id="PF14011">
    <property type="entry name" value="ESX-1_EspG"/>
    <property type="match status" value="1"/>
</dbReference>
<accession>A0ABW0EIW1</accession>
<dbReference type="Proteomes" id="UP001596157">
    <property type="component" value="Unassembled WGS sequence"/>
</dbReference>
<evidence type="ECO:0000256" key="4">
    <source>
        <dbReference type="ARBA" id="ARBA00023186"/>
    </source>
</evidence>
<name>A0ABW0EIW1_9PSEU</name>
<comment type="subcellular location">
    <subcellularLocation>
        <location evidence="1">Cytoplasm</location>
    </subcellularLocation>
</comment>
<gene>
    <name evidence="5" type="ORF">ACFPM7_09695</name>
</gene>
<keyword evidence="3" id="KW-0963">Cytoplasm</keyword>